<proteinExistence type="predicted"/>
<dbReference type="Proteomes" id="UP001199659">
    <property type="component" value="Chromosome"/>
</dbReference>
<keyword evidence="2" id="KW-1185">Reference proteome</keyword>
<gene>
    <name evidence="1" type="ORF">G163CM_20510</name>
</gene>
<dbReference type="EMBL" id="CP087880">
    <property type="protein sequence ID" value="UGS41349.1"/>
    <property type="molecule type" value="Genomic_DNA"/>
</dbReference>
<organism evidence="1 2">
    <name type="scientific">Pseudocitrobacter corydidari</name>
    <dbReference type="NCBI Taxonomy" id="2891570"/>
    <lineage>
        <taxon>Bacteria</taxon>
        <taxon>Pseudomonadati</taxon>
        <taxon>Pseudomonadota</taxon>
        <taxon>Gammaproteobacteria</taxon>
        <taxon>Enterobacterales</taxon>
        <taxon>Enterobacteriaceae</taxon>
        <taxon>Pseudocitrobacter</taxon>
    </lineage>
</organism>
<accession>A0ABY3S416</accession>
<reference evidence="1 2" key="1">
    <citation type="journal article" date="2022" name="Int. J. Syst. Evol. Microbiol.">
        <title>Pseudocitrobacter corydidari sp. nov., isolated from the Asian emerald cockroach Corydidarum magnifica.</title>
        <authorList>
            <person name="Guzman J."/>
            <person name="Poehlein A."/>
            <person name="Glaeser S.P."/>
            <person name="Schwengers O."/>
            <person name="Blom J."/>
            <person name="Hollensteiner J."/>
            <person name="Kampfer P."/>
            <person name="Vilcinskas A."/>
        </authorList>
    </citation>
    <scope>NUCLEOTIDE SEQUENCE [LARGE SCALE GENOMIC DNA]</scope>
    <source>
        <strain evidence="1">G163CM</strain>
    </source>
</reference>
<sequence>MRINKDDYIEYNGFTFIEAKVNKIAHSIERYPAASKITQCRNCMLEILLFFIVETLEPSFVKEAFDSAWRELQKNKRDLFLFDKIANDLDAWICADNGWHRVDDVHLLRACAVWDFIYSQRRFKQPEDLSNAFVDFMERICRLIDKSEEDRLLTIIKKYFP</sequence>
<name>A0ABY3S416_9ENTR</name>
<dbReference type="RefSeq" id="WP_231828080.1">
    <property type="nucleotide sequence ID" value="NZ_CP087880.1"/>
</dbReference>
<evidence type="ECO:0000313" key="2">
    <source>
        <dbReference type="Proteomes" id="UP001199659"/>
    </source>
</evidence>
<evidence type="ECO:0000313" key="1">
    <source>
        <dbReference type="EMBL" id="UGS41349.1"/>
    </source>
</evidence>
<protein>
    <submittedName>
        <fullName evidence="1">Uncharacterized protein</fullName>
    </submittedName>
</protein>